<evidence type="ECO:0000256" key="5">
    <source>
        <dbReference type="ARBA" id="ARBA00022597"/>
    </source>
</evidence>
<keyword evidence="6 10" id="KW-0812">Transmembrane</keyword>
<feature type="transmembrane region" description="Helical" evidence="10">
    <location>
        <begin position="120"/>
        <end position="147"/>
    </location>
</feature>
<comment type="subcellular location">
    <subcellularLocation>
        <location evidence="1">Cell membrane</location>
        <topology evidence="1">Multi-pass membrane protein</topology>
    </subcellularLocation>
</comment>
<sequence>MMQRIRTQYAGSRAGYIWAILEPIIWIFILKFAIRGRDDHQPPLGTSYEVFFATGVVIARGWRTTAQAVARALKKKTKTSFVHRIDATYAAWILSTATSAVAMILILFMLGLFGFDVAPYRPLICIAAFFTAALFSLSFGLVLALLLTVAPGISHFQNIIMLVIFITSGFSTIIDRVTPRLREVLLWNPLVHCIEWFREGFYRGYVCANLDLPYLFTVTVMFMLLGLAGERATRRHAAGRRR</sequence>
<dbReference type="RefSeq" id="WP_183394524.1">
    <property type="nucleotide sequence ID" value="NZ_JACIDR010000002.1"/>
</dbReference>
<keyword evidence="3" id="KW-0813">Transport</keyword>
<evidence type="ECO:0000259" key="11">
    <source>
        <dbReference type="Pfam" id="PF01061"/>
    </source>
</evidence>
<protein>
    <submittedName>
        <fullName evidence="12">Capsular polysaccharide transport system permease protein</fullName>
    </submittedName>
</protein>
<evidence type="ECO:0000256" key="9">
    <source>
        <dbReference type="ARBA" id="ARBA00023136"/>
    </source>
</evidence>
<dbReference type="GO" id="GO:0015774">
    <property type="term" value="P:polysaccharide transport"/>
    <property type="evidence" value="ECO:0007669"/>
    <property type="project" value="UniProtKB-KW"/>
</dbReference>
<feature type="domain" description="ABC-2 type transporter transmembrane" evidence="11">
    <location>
        <begin position="2"/>
        <end position="202"/>
    </location>
</feature>
<proteinExistence type="inferred from homology"/>
<keyword evidence="4" id="KW-1003">Cell membrane</keyword>
<dbReference type="EMBL" id="JACIDR010000002">
    <property type="protein sequence ID" value="MBB3972631.1"/>
    <property type="molecule type" value="Genomic_DNA"/>
</dbReference>
<name>A0A7W6GE90_9HYPH</name>
<gene>
    <name evidence="12" type="ORF">GGR24_001288</name>
</gene>
<keyword evidence="13" id="KW-1185">Reference proteome</keyword>
<dbReference type="PRINTS" id="PR00164">
    <property type="entry name" value="ABC2TRNSPORT"/>
</dbReference>
<keyword evidence="9 10" id="KW-0472">Membrane</keyword>
<feature type="transmembrane region" description="Helical" evidence="10">
    <location>
        <begin position="46"/>
        <end position="66"/>
    </location>
</feature>
<dbReference type="GO" id="GO:0015920">
    <property type="term" value="P:lipopolysaccharide transport"/>
    <property type="evidence" value="ECO:0007669"/>
    <property type="project" value="TreeGrafter"/>
</dbReference>
<evidence type="ECO:0000256" key="3">
    <source>
        <dbReference type="ARBA" id="ARBA00022448"/>
    </source>
</evidence>
<comment type="similarity">
    <text evidence="2">Belongs to the ABC-2 integral membrane protein family.</text>
</comment>
<feature type="transmembrane region" description="Helical" evidence="10">
    <location>
        <begin position="212"/>
        <end position="232"/>
    </location>
</feature>
<evidence type="ECO:0000256" key="8">
    <source>
        <dbReference type="ARBA" id="ARBA00023047"/>
    </source>
</evidence>
<keyword evidence="8" id="KW-0625">Polysaccharide transport</keyword>
<feature type="transmembrane region" description="Helical" evidence="10">
    <location>
        <begin position="87"/>
        <end position="114"/>
    </location>
</feature>
<dbReference type="PANTHER" id="PTHR30413:SF10">
    <property type="entry name" value="CAPSULE POLYSACCHARIDE EXPORT INNER-MEMBRANE PROTEIN CTRC"/>
    <property type="match status" value="1"/>
</dbReference>
<organism evidence="12 13">
    <name type="scientific">Hansschlegelia beijingensis</name>
    <dbReference type="NCBI Taxonomy" id="1133344"/>
    <lineage>
        <taxon>Bacteria</taxon>
        <taxon>Pseudomonadati</taxon>
        <taxon>Pseudomonadota</taxon>
        <taxon>Alphaproteobacteria</taxon>
        <taxon>Hyphomicrobiales</taxon>
        <taxon>Methylopilaceae</taxon>
        <taxon>Hansschlegelia</taxon>
    </lineage>
</organism>
<evidence type="ECO:0000256" key="4">
    <source>
        <dbReference type="ARBA" id="ARBA00022475"/>
    </source>
</evidence>
<evidence type="ECO:0000256" key="2">
    <source>
        <dbReference type="ARBA" id="ARBA00007783"/>
    </source>
</evidence>
<keyword evidence="5" id="KW-0762">Sugar transport</keyword>
<dbReference type="Proteomes" id="UP000528964">
    <property type="component" value="Unassembled WGS sequence"/>
</dbReference>
<comment type="caution">
    <text evidence="12">The sequence shown here is derived from an EMBL/GenBank/DDBJ whole genome shotgun (WGS) entry which is preliminary data.</text>
</comment>
<dbReference type="PANTHER" id="PTHR30413">
    <property type="entry name" value="INNER MEMBRANE TRANSPORT PERMEASE"/>
    <property type="match status" value="1"/>
</dbReference>
<evidence type="ECO:0000256" key="6">
    <source>
        <dbReference type="ARBA" id="ARBA00022692"/>
    </source>
</evidence>
<feature type="transmembrane region" description="Helical" evidence="10">
    <location>
        <begin position="16"/>
        <end position="34"/>
    </location>
</feature>
<dbReference type="GO" id="GO:0140359">
    <property type="term" value="F:ABC-type transporter activity"/>
    <property type="evidence" value="ECO:0007669"/>
    <property type="project" value="InterPro"/>
</dbReference>
<evidence type="ECO:0000256" key="1">
    <source>
        <dbReference type="ARBA" id="ARBA00004651"/>
    </source>
</evidence>
<dbReference type="AlphaFoldDB" id="A0A7W6GE90"/>
<evidence type="ECO:0000313" key="12">
    <source>
        <dbReference type="EMBL" id="MBB3972631.1"/>
    </source>
</evidence>
<feature type="transmembrane region" description="Helical" evidence="10">
    <location>
        <begin position="159"/>
        <end position="178"/>
    </location>
</feature>
<keyword evidence="7 10" id="KW-1133">Transmembrane helix</keyword>
<accession>A0A7W6GE90</accession>
<evidence type="ECO:0000256" key="7">
    <source>
        <dbReference type="ARBA" id="ARBA00022989"/>
    </source>
</evidence>
<evidence type="ECO:0000313" key="13">
    <source>
        <dbReference type="Proteomes" id="UP000528964"/>
    </source>
</evidence>
<evidence type="ECO:0000256" key="10">
    <source>
        <dbReference type="SAM" id="Phobius"/>
    </source>
</evidence>
<dbReference type="GO" id="GO:0043190">
    <property type="term" value="C:ATP-binding cassette (ABC) transporter complex"/>
    <property type="evidence" value="ECO:0007669"/>
    <property type="project" value="InterPro"/>
</dbReference>
<reference evidence="12 13" key="1">
    <citation type="submission" date="2020-08" db="EMBL/GenBank/DDBJ databases">
        <title>Genomic Encyclopedia of Type Strains, Phase IV (KMG-IV): sequencing the most valuable type-strain genomes for metagenomic binning, comparative biology and taxonomic classification.</title>
        <authorList>
            <person name="Goeker M."/>
        </authorList>
    </citation>
    <scope>NUCLEOTIDE SEQUENCE [LARGE SCALE GENOMIC DNA]</scope>
    <source>
        <strain evidence="12 13">DSM 25481</strain>
    </source>
</reference>
<dbReference type="InterPro" id="IPR000412">
    <property type="entry name" value="ABC_2_transport"/>
</dbReference>
<dbReference type="Pfam" id="PF01061">
    <property type="entry name" value="ABC2_membrane"/>
    <property type="match status" value="1"/>
</dbReference>
<dbReference type="InterPro" id="IPR013525">
    <property type="entry name" value="ABC2_TM"/>
</dbReference>